<dbReference type="GO" id="GO:0015087">
    <property type="term" value="F:cobalt ion transmembrane transporter activity"/>
    <property type="evidence" value="ECO:0007669"/>
    <property type="project" value="UniProtKB-ARBA"/>
</dbReference>
<dbReference type="GO" id="GO:0043190">
    <property type="term" value="C:ATP-binding cassette (ABC) transporter complex"/>
    <property type="evidence" value="ECO:0007669"/>
    <property type="project" value="TreeGrafter"/>
</dbReference>
<keyword evidence="7" id="KW-1278">Translocase</keyword>
<dbReference type="SMART" id="SM00382">
    <property type="entry name" value="AAA"/>
    <property type="match status" value="1"/>
</dbReference>
<evidence type="ECO:0000256" key="3">
    <source>
        <dbReference type="ARBA" id="ARBA00022448"/>
    </source>
</evidence>
<dbReference type="InterPro" id="IPR003439">
    <property type="entry name" value="ABC_transporter-like_ATP-bd"/>
</dbReference>
<dbReference type="InterPro" id="IPR027417">
    <property type="entry name" value="P-loop_NTPase"/>
</dbReference>
<keyword evidence="11" id="KW-1185">Reference proteome</keyword>
<evidence type="ECO:0000256" key="4">
    <source>
        <dbReference type="ARBA" id="ARBA00022475"/>
    </source>
</evidence>
<dbReference type="CDD" id="cd03225">
    <property type="entry name" value="ABC_cobalt_CbiO_domain1"/>
    <property type="match status" value="1"/>
</dbReference>
<comment type="similarity">
    <text evidence="2">Belongs to the ABC transporter superfamily.</text>
</comment>
<accession>A0A916QGW2</accession>
<evidence type="ECO:0000256" key="7">
    <source>
        <dbReference type="ARBA" id="ARBA00022967"/>
    </source>
</evidence>
<dbReference type="PANTHER" id="PTHR43553:SF24">
    <property type="entry name" value="ENERGY-COUPLING FACTOR TRANSPORTER ATP-BINDING PROTEIN ECFA1"/>
    <property type="match status" value="1"/>
</dbReference>
<feature type="domain" description="ABC transporter" evidence="9">
    <location>
        <begin position="5"/>
        <end position="238"/>
    </location>
</feature>
<dbReference type="AlphaFoldDB" id="A0A916QGW2"/>
<evidence type="ECO:0000259" key="9">
    <source>
        <dbReference type="PROSITE" id="PS50893"/>
    </source>
</evidence>
<dbReference type="Gene3D" id="3.40.50.300">
    <property type="entry name" value="P-loop containing nucleotide triphosphate hydrolases"/>
    <property type="match status" value="1"/>
</dbReference>
<dbReference type="GO" id="GO:0005524">
    <property type="term" value="F:ATP binding"/>
    <property type="evidence" value="ECO:0007669"/>
    <property type="project" value="UniProtKB-KW"/>
</dbReference>
<dbReference type="InterPro" id="IPR050095">
    <property type="entry name" value="ECF_ABC_transporter_ATP-bd"/>
</dbReference>
<dbReference type="InterPro" id="IPR003593">
    <property type="entry name" value="AAA+_ATPase"/>
</dbReference>
<dbReference type="GO" id="GO:0042626">
    <property type="term" value="F:ATPase-coupled transmembrane transporter activity"/>
    <property type="evidence" value="ECO:0007669"/>
    <property type="project" value="TreeGrafter"/>
</dbReference>
<reference evidence="10" key="2">
    <citation type="journal article" date="2021" name="Data Brief">
        <title>Draft genome sequence data of the facultative, thermophilic, xylanolytic bacterium Paenibacillus sp. strain DA-C8.</title>
        <authorList>
            <person name="Chhe C."/>
            <person name="Uke A."/>
            <person name="Baramee S."/>
            <person name="Ungkulpasvich U."/>
            <person name="Tachaapaikoon C."/>
            <person name="Pason P."/>
            <person name="Waeonukul R."/>
            <person name="Ratanakhanokchai K."/>
            <person name="Kosugi A."/>
        </authorList>
    </citation>
    <scope>NUCLEOTIDE SEQUENCE</scope>
    <source>
        <strain evidence="10">DA-C8</strain>
    </source>
</reference>
<keyword evidence="5" id="KW-0547">Nucleotide-binding</keyword>
<keyword evidence="8" id="KW-0472">Membrane</keyword>
<dbReference type="GO" id="GO:0016887">
    <property type="term" value="F:ATP hydrolysis activity"/>
    <property type="evidence" value="ECO:0007669"/>
    <property type="project" value="InterPro"/>
</dbReference>
<evidence type="ECO:0000256" key="2">
    <source>
        <dbReference type="ARBA" id="ARBA00005417"/>
    </source>
</evidence>
<evidence type="ECO:0000313" key="10">
    <source>
        <dbReference type="EMBL" id="GFR39464.1"/>
    </source>
</evidence>
<dbReference type="InterPro" id="IPR015856">
    <property type="entry name" value="ABC_transpr_CbiO/EcfA_su"/>
</dbReference>
<dbReference type="RefSeq" id="WP_200967656.1">
    <property type="nucleotide sequence ID" value="NZ_BMAQ01000048.1"/>
</dbReference>
<name>A0A916QGW2_9BACL</name>
<protein>
    <submittedName>
        <fullName evidence="10">Energy-coupling factor transporter ATP-binding protein EcfA1</fullName>
    </submittedName>
</protein>
<dbReference type="EMBL" id="BMAQ01000048">
    <property type="protein sequence ID" value="GFR39464.1"/>
    <property type="molecule type" value="Genomic_DNA"/>
</dbReference>
<dbReference type="Proteomes" id="UP000654993">
    <property type="component" value="Unassembled WGS sequence"/>
</dbReference>
<comment type="caution">
    <text evidence="10">The sequence shown here is derived from an EMBL/GenBank/DDBJ whole genome shotgun (WGS) entry which is preliminary data.</text>
</comment>
<keyword evidence="4" id="KW-1003">Cell membrane</keyword>
<gene>
    <name evidence="10" type="primary">ecfA1_3</name>
    <name evidence="10" type="ORF">PRECH8_27600</name>
</gene>
<dbReference type="FunFam" id="3.40.50.300:FF:000224">
    <property type="entry name" value="Energy-coupling factor transporter ATP-binding protein EcfA"/>
    <property type="match status" value="1"/>
</dbReference>
<evidence type="ECO:0000256" key="6">
    <source>
        <dbReference type="ARBA" id="ARBA00022840"/>
    </source>
</evidence>
<keyword evidence="3" id="KW-0813">Transport</keyword>
<proteinExistence type="inferred from homology"/>
<comment type="subcellular location">
    <subcellularLocation>
        <location evidence="1">Cell membrane</location>
        <topology evidence="1">Peripheral membrane protein</topology>
    </subcellularLocation>
</comment>
<dbReference type="PROSITE" id="PS50893">
    <property type="entry name" value="ABC_TRANSPORTER_2"/>
    <property type="match status" value="1"/>
</dbReference>
<evidence type="ECO:0000256" key="1">
    <source>
        <dbReference type="ARBA" id="ARBA00004202"/>
    </source>
</evidence>
<reference evidence="10" key="1">
    <citation type="submission" date="2020-08" db="EMBL/GenBank/DDBJ databases">
        <authorList>
            <person name="Uke A."/>
            <person name="Chhe C."/>
            <person name="Baramee S."/>
            <person name="Kosugi A."/>
        </authorList>
    </citation>
    <scope>NUCLEOTIDE SEQUENCE</scope>
    <source>
        <strain evidence="10">DA-C8</strain>
    </source>
</reference>
<organism evidence="10 11">
    <name type="scientific">Insulibacter thermoxylanivorax</name>
    <dbReference type="NCBI Taxonomy" id="2749268"/>
    <lineage>
        <taxon>Bacteria</taxon>
        <taxon>Bacillati</taxon>
        <taxon>Bacillota</taxon>
        <taxon>Bacilli</taxon>
        <taxon>Bacillales</taxon>
        <taxon>Paenibacillaceae</taxon>
        <taxon>Insulibacter</taxon>
    </lineage>
</organism>
<evidence type="ECO:0000256" key="8">
    <source>
        <dbReference type="ARBA" id="ARBA00023136"/>
    </source>
</evidence>
<dbReference type="PANTHER" id="PTHR43553">
    <property type="entry name" value="HEAVY METAL TRANSPORTER"/>
    <property type="match status" value="1"/>
</dbReference>
<sequence length="284" mass="31598">MAPRLEVREVSFHYEEPLHSSQAVIKAVSFTADAGEWLAIVGMSGSGKTTLAKLLAGLLTPAKGEIRIDGQPVQSSAAKRSGIVFQNPEHQFIGATVQDDIAFGLENMNIAWEDMKRRVEIALDRAGLRDYRHHDPSRLSSGLKQRAAIAAVLAMMPAVVILDEAFVMLDPRSRRELSALLRGLAVEEGIAVISITHDMDEAAQADRILMMADGRIIEDAAPERFFTARPEAAPPFAEAIRRRLRSSEINKLRRNKKQRSANEVPVPDFYMTEDELVEWLCRSR</sequence>
<evidence type="ECO:0000313" key="11">
    <source>
        <dbReference type="Proteomes" id="UP000654993"/>
    </source>
</evidence>
<keyword evidence="6 10" id="KW-0067">ATP-binding</keyword>
<dbReference type="Pfam" id="PF00005">
    <property type="entry name" value="ABC_tran"/>
    <property type="match status" value="1"/>
</dbReference>
<dbReference type="SUPFAM" id="SSF52540">
    <property type="entry name" value="P-loop containing nucleoside triphosphate hydrolases"/>
    <property type="match status" value="1"/>
</dbReference>
<evidence type="ECO:0000256" key="5">
    <source>
        <dbReference type="ARBA" id="ARBA00022741"/>
    </source>
</evidence>